<keyword evidence="6" id="KW-1185">Reference proteome</keyword>
<protein>
    <recommendedName>
        <fullName evidence="2">histidine kinase</fullName>
        <ecNumber evidence="2">2.7.13.3</ecNumber>
    </recommendedName>
</protein>
<gene>
    <name evidence="5" type="ORF">JGI1_00567</name>
</gene>
<evidence type="ECO:0000256" key="3">
    <source>
        <dbReference type="PROSITE-ProRule" id="PRU00169"/>
    </source>
</evidence>
<reference evidence="6" key="1">
    <citation type="submission" date="2015-11" db="EMBL/GenBank/DDBJ databases">
        <authorList>
            <person name="Varghese N."/>
        </authorList>
    </citation>
    <scope>NUCLEOTIDE SEQUENCE [LARGE SCALE GENOMIC DNA]</scope>
</reference>
<dbReference type="InterPro" id="IPR052048">
    <property type="entry name" value="ST_Response_Regulator"/>
</dbReference>
<dbReference type="CDD" id="cd00156">
    <property type="entry name" value="REC"/>
    <property type="match status" value="1"/>
</dbReference>
<dbReference type="AlphaFoldDB" id="A0A0S4MW18"/>
<dbReference type="Proteomes" id="UP000320623">
    <property type="component" value="Unassembled WGS sequence"/>
</dbReference>
<feature type="domain" description="Response regulatory" evidence="4">
    <location>
        <begin position="7"/>
        <end position="125"/>
    </location>
</feature>
<comment type="catalytic activity">
    <reaction evidence="1">
        <text>ATP + protein L-histidine = ADP + protein N-phospho-L-histidine.</text>
        <dbReference type="EC" id="2.7.13.3"/>
    </reaction>
</comment>
<dbReference type="OrthoDB" id="3374006at2"/>
<dbReference type="InterPro" id="IPR003661">
    <property type="entry name" value="HisK_dim/P_dom"/>
</dbReference>
<name>A0A0S4MW18_9BACT</name>
<organism evidence="5 6">
    <name type="scientific">Candidatus Thermokryptus mobilis</name>
    <dbReference type="NCBI Taxonomy" id="1643428"/>
    <lineage>
        <taxon>Bacteria</taxon>
        <taxon>Pseudomonadati</taxon>
        <taxon>Candidatus Kryptoniota</taxon>
        <taxon>Candidatus Thermokryptus</taxon>
    </lineage>
</organism>
<dbReference type="InterPro" id="IPR011006">
    <property type="entry name" value="CheY-like_superfamily"/>
</dbReference>
<evidence type="ECO:0000259" key="4">
    <source>
        <dbReference type="PROSITE" id="PS50110"/>
    </source>
</evidence>
<feature type="modified residue" description="4-aspartylphosphate" evidence="3">
    <location>
        <position position="60"/>
    </location>
</feature>
<dbReference type="PANTHER" id="PTHR43228">
    <property type="entry name" value="TWO-COMPONENT RESPONSE REGULATOR"/>
    <property type="match status" value="1"/>
</dbReference>
<dbReference type="GO" id="GO:0000155">
    <property type="term" value="F:phosphorelay sensor kinase activity"/>
    <property type="evidence" value="ECO:0007669"/>
    <property type="project" value="InterPro"/>
</dbReference>
<keyword evidence="5" id="KW-0808">Transferase</keyword>
<sequence>MDKTELRVLLVEDDSSIAGLIKYYMKSYRGYFFNIDWVDSAEKGIEKLSNAGDYDIVILDYYLPGLNGVEALKILKARGVNIPVVFLTGAKENEIASEVLKLGAVDYYVKEDIIGPILPVLIVNIVERENLKKEIEKDRDESSQRIEAIQELVITVSHEINNPLAAIKLAANILLKKELPVDIKTYIKIIKENVDRIEHTILKLRELRSEQIVPYVGRLRMFDLSSGGEKKEGG</sequence>
<dbReference type="Gene3D" id="1.10.287.130">
    <property type="match status" value="1"/>
</dbReference>
<evidence type="ECO:0000256" key="2">
    <source>
        <dbReference type="ARBA" id="ARBA00012438"/>
    </source>
</evidence>
<keyword evidence="3" id="KW-0597">Phosphoprotein</keyword>
<dbReference type="SMART" id="SM00448">
    <property type="entry name" value="REC"/>
    <property type="match status" value="1"/>
</dbReference>
<evidence type="ECO:0000313" key="6">
    <source>
        <dbReference type="Proteomes" id="UP000320623"/>
    </source>
</evidence>
<keyword evidence="5" id="KW-0418">Kinase</keyword>
<dbReference type="PANTHER" id="PTHR43228:SF1">
    <property type="entry name" value="TWO-COMPONENT RESPONSE REGULATOR ARR22"/>
    <property type="match status" value="1"/>
</dbReference>
<dbReference type="Gene3D" id="3.40.50.2300">
    <property type="match status" value="1"/>
</dbReference>
<accession>A0A0S4MW18</accession>
<dbReference type="STRING" id="1643428.GCA_001442855_00552"/>
<evidence type="ECO:0000313" key="5">
    <source>
        <dbReference type="EMBL" id="CUU02728.1"/>
    </source>
</evidence>
<dbReference type="SUPFAM" id="SSF52172">
    <property type="entry name" value="CheY-like"/>
    <property type="match status" value="1"/>
</dbReference>
<evidence type="ECO:0000256" key="1">
    <source>
        <dbReference type="ARBA" id="ARBA00000085"/>
    </source>
</evidence>
<dbReference type="RefSeq" id="WP_140944360.1">
    <property type="nucleotide sequence ID" value="NZ_FAOO01000003.1"/>
</dbReference>
<dbReference type="Pfam" id="PF00072">
    <property type="entry name" value="Response_reg"/>
    <property type="match status" value="1"/>
</dbReference>
<dbReference type="Pfam" id="PF00512">
    <property type="entry name" value="HisKA"/>
    <property type="match status" value="1"/>
</dbReference>
<dbReference type="PROSITE" id="PS50110">
    <property type="entry name" value="RESPONSE_REGULATORY"/>
    <property type="match status" value="1"/>
</dbReference>
<dbReference type="SMART" id="SM00388">
    <property type="entry name" value="HisKA"/>
    <property type="match status" value="1"/>
</dbReference>
<dbReference type="EMBL" id="FAOO01000003">
    <property type="protein sequence ID" value="CUU02728.1"/>
    <property type="molecule type" value="Genomic_DNA"/>
</dbReference>
<dbReference type="CDD" id="cd00082">
    <property type="entry name" value="HisKA"/>
    <property type="match status" value="1"/>
</dbReference>
<proteinExistence type="predicted"/>
<dbReference type="EC" id="2.7.13.3" evidence="2"/>
<dbReference type="InterPro" id="IPR036097">
    <property type="entry name" value="HisK_dim/P_sf"/>
</dbReference>
<dbReference type="InterPro" id="IPR001789">
    <property type="entry name" value="Sig_transdc_resp-reg_receiver"/>
</dbReference>
<dbReference type="SUPFAM" id="SSF47384">
    <property type="entry name" value="Homodimeric domain of signal transducing histidine kinase"/>
    <property type="match status" value="1"/>
</dbReference>